<reference evidence="2 3" key="1">
    <citation type="submission" date="2017-10" db="EMBL/GenBank/DDBJ databases">
        <authorList>
            <person name="Regsiter A."/>
            <person name="William W."/>
        </authorList>
    </citation>
    <scope>NUCLEOTIDE SEQUENCE [LARGE SCALE GENOMIC DNA]</scope>
    <source>
        <strain evidence="2 3">CFBP6991</strain>
    </source>
</reference>
<evidence type="ECO:0000313" key="2">
    <source>
        <dbReference type="EMBL" id="SOO26803.1"/>
    </source>
</evidence>
<keyword evidence="1" id="KW-0732">Signal</keyword>
<dbReference type="AlphaFoldDB" id="A0A7Z7J3U3"/>
<accession>A0A7Z7J3U3</accession>
<gene>
    <name evidence="2" type="ORF">XFF6991_570368</name>
</gene>
<dbReference type="PROSITE" id="PS51257">
    <property type="entry name" value="PROKAR_LIPOPROTEIN"/>
    <property type="match status" value="1"/>
</dbReference>
<feature type="signal peptide" evidence="1">
    <location>
        <begin position="1"/>
        <end position="22"/>
    </location>
</feature>
<dbReference type="Proteomes" id="UP000234345">
    <property type="component" value="Unassembled WGS sequence"/>
</dbReference>
<organism evidence="2 3">
    <name type="scientific">Xanthomonas campestris pv. phaseoli</name>
    <dbReference type="NCBI Taxonomy" id="317013"/>
    <lineage>
        <taxon>Bacteria</taxon>
        <taxon>Pseudomonadati</taxon>
        <taxon>Pseudomonadota</taxon>
        <taxon>Gammaproteobacteria</taxon>
        <taxon>Lysobacterales</taxon>
        <taxon>Lysobacteraceae</taxon>
        <taxon>Xanthomonas</taxon>
    </lineage>
</organism>
<proteinExistence type="predicted"/>
<evidence type="ECO:0008006" key="4">
    <source>
        <dbReference type="Google" id="ProtNLM"/>
    </source>
</evidence>
<evidence type="ECO:0000256" key="1">
    <source>
        <dbReference type="SAM" id="SignalP"/>
    </source>
</evidence>
<evidence type="ECO:0000313" key="3">
    <source>
        <dbReference type="Proteomes" id="UP000234345"/>
    </source>
</evidence>
<sequence>MGSMLKVAVLIACLAVAAPAVAISCGGQQSTAHAYSSAQHVVSAHVEGSYVAPGFGRDAVRFVELRVLKVWKGQLKPGDRVQATAEDSINFVGDGFVPLLGSDLLVYASGSQPLMLGSCSRTAPLETTRDLQALEALSRRSHGR</sequence>
<name>A0A7Z7J3U3_XANCH</name>
<protein>
    <recommendedName>
        <fullName evidence="4">Secreted protein</fullName>
    </recommendedName>
</protein>
<feature type="chain" id="PRO_5031174991" description="Secreted protein" evidence="1">
    <location>
        <begin position="23"/>
        <end position="144"/>
    </location>
</feature>
<comment type="caution">
    <text evidence="2">The sequence shown here is derived from an EMBL/GenBank/DDBJ whole genome shotgun (WGS) entry which is preliminary data.</text>
</comment>
<dbReference type="EMBL" id="OCZC01000085">
    <property type="protein sequence ID" value="SOO26803.1"/>
    <property type="molecule type" value="Genomic_DNA"/>
</dbReference>